<evidence type="ECO:0000313" key="1">
    <source>
        <dbReference type="EMBL" id="SOU42439.1"/>
    </source>
</evidence>
<protein>
    <submittedName>
        <fullName evidence="1">Uncharacterized protein</fullName>
    </submittedName>
</protein>
<reference evidence="1 2" key="1">
    <citation type="submission" date="2017-11" db="EMBL/GenBank/DDBJ databases">
        <authorList>
            <person name="Han C.G."/>
        </authorList>
    </citation>
    <scope>NUCLEOTIDE SEQUENCE [LARGE SCALE GENOMIC DNA]</scope>
    <source>
        <strain evidence="2">ATCC 43555</strain>
    </source>
</reference>
<dbReference type="OrthoDB" id="7561935at2"/>
<dbReference type="EMBL" id="LT965928">
    <property type="protein sequence ID" value="SOU42439.1"/>
    <property type="molecule type" value="Genomic_DNA"/>
</dbReference>
<sequence>MKMVQMVTIELNENWIPRSKGNELKLLLSALKEVGVIIKHSSFDALSIPKGVSIDFNDLVSIKASLSDITFIEIKSANQ</sequence>
<dbReference type="AlphaFoldDB" id="A0A2K4XDP4"/>
<dbReference type="RefSeq" id="WP_131692497.1">
    <property type="nucleotide sequence ID" value="NZ_AQGW01000019.1"/>
</dbReference>
<accession>A0A2K4XDP4</accession>
<name>A0A2K4XDP4_PSEVC</name>
<dbReference type="GeneID" id="93665143"/>
<dbReference type="Proteomes" id="UP000238288">
    <property type="component" value="Chromosome PCAR9a"/>
</dbReference>
<evidence type="ECO:0000313" key="2">
    <source>
        <dbReference type="Proteomes" id="UP000238288"/>
    </source>
</evidence>
<proteinExistence type="predicted"/>
<organism evidence="1 2">
    <name type="scientific">Pseudoalteromonas carrageenovora IAM 12662</name>
    <dbReference type="NCBI Taxonomy" id="1314868"/>
    <lineage>
        <taxon>Bacteria</taxon>
        <taxon>Pseudomonadati</taxon>
        <taxon>Pseudomonadota</taxon>
        <taxon>Gammaproteobacteria</taxon>
        <taxon>Alteromonadales</taxon>
        <taxon>Pseudoalteromonadaceae</taxon>
        <taxon>Pseudoalteromonas</taxon>
    </lineage>
</organism>
<gene>
    <name evidence="1" type="ORF">PCAR9_A31650</name>
</gene>